<feature type="domain" description="Reverse transcriptase" evidence="1">
    <location>
        <begin position="252"/>
        <end position="363"/>
    </location>
</feature>
<protein>
    <recommendedName>
        <fullName evidence="5">Reverse transcriptase domain-containing protein</fullName>
    </recommendedName>
</protein>
<dbReference type="InterPro" id="IPR036691">
    <property type="entry name" value="Endo/exonu/phosph_ase_sf"/>
</dbReference>
<dbReference type="Gene3D" id="3.60.10.10">
    <property type="entry name" value="Endonuclease/exonuclease/phosphatase"/>
    <property type="match status" value="1"/>
</dbReference>
<dbReference type="OrthoDB" id="411871at2759"/>
<accession>A0A4Y2I283</accession>
<sequence length="403" mass="47757">MYCPPSHNFSDDMDNLIPIFLQNQDFKTVILGDFNAKSPIWEPTKSDKKRDILIQLINQFDLTVVNDSSSLPTFVGPLAKSCIDLMMLKNFDFDRILNWTIENRIMFSHQQIMDFSLTYDIMNKNIKTTKWSLDKFEFLDFKIYLNNFLHKCREHNIDFEKSIDYIQNGLIRICSKTKRRVKNKVQRDAIWWNIELEIQRSKTRAFRRRFQSTRDPDLRSKRQTIYKHGLAKYTRLILKTERDSFRRDSFSSLGPVLWLVIADRLLRRLEALNENFLDLHCTMFADDILFMSTETALYKFTHNLEIPIKVIEIWADGFGLAINPSKSKFIVFPLKGDIAHIPILKIKGQSIKYVKTLKYLGVSFDTRLKWLSHFEEIKLKVLNLQSKLNRLSRATWGPWSRSY</sequence>
<evidence type="ECO:0000313" key="4">
    <source>
        <dbReference type="Proteomes" id="UP000499080"/>
    </source>
</evidence>
<dbReference type="InterPro" id="IPR005135">
    <property type="entry name" value="Endo/exonuclease/phosphatase"/>
</dbReference>
<proteinExistence type="predicted"/>
<dbReference type="GO" id="GO:0003824">
    <property type="term" value="F:catalytic activity"/>
    <property type="evidence" value="ECO:0007669"/>
    <property type="project" value="InterPro"/>
</dbReference>
<evidence type="ECO:0008006" key="5">
    <source>
        <dbReference type="Google" id="ProtNLM"/>
    </source>
</evidence>
<comment type="caution">
    <text evidence="3">The sequence shown here is derived from an EMBL/GenBank/DDBJ whole genome shotgun (WGS) entry which is preliminary data.</text>
</comment>
<feature type="domain" description="Endonuclease/exonuclease/phosphatase" evidence="2">
    <location>
        <begin position="1"/>
        <end position="106"/>
    </location>
</feature>
<reference evidence="3 4" key="1">
    <citation type="journal article" date="2019" name="Sci. Rep.">
        <title>Orb-weaving spider Araneus ventricosus genome elucidates the spidroin gene catalogue.</title>
        <authorList>
            <person name="Kono N."/>
            <person name="Nakamura H."/>
            <person name="Ohtoshi R."/>
            <person name="Moran D.A.P."/>
            <person name="Shinohara A."/>
            <person name="Yoshida Y."/>
            <person name="Fujiwara M."/>
            <person name="Mori M."/>
            <person name="Tomita M."/>
            <person name="Arakawa K."/>
        </authorList>
    </citation>
    <scope>NUCLEOTIDE SEQUENCE [LARGE SCALE GENOMIC DNA]</scope>
</reference>
<organism evidence="3 4">
    <name type="scientific">Araneus ventricosus</name>
    <name type="common">Orbweaver spider</name>
    <name type="synonym">Epeira ventricosa</name>
    <dbReference type="NCBI Taxonomy" id="182803"/>
    <lineage>
        <taxon>Eukaryota</taxon>
        <taxon>Metazoa</taxon>
        <taxon>Ecdysozoa</taxon>
        <taxon>Arthropoda</taxon>
        <taxon>Chelicerata</taxon>
        <taxon>Arachnida</taxon>
        <taxon>Araneae</taxon>
        <taxon>Araneomorphae</taxon>
        <taxon>Entelegynae</taxon>
        <taxon>Araneoidea</taxon>
        <taxon>Araneidae</taxon>
        <taxon>Araneus</taxon>
    </lineage>
</organism>
<dbReference type="InterPro" id="IPR000477">
    <property type="entry name" value="RT_dom"/>
</dbReference>
<dbReference type="AlphaFoldDB" id="A0A4Y2I283"/>
<gene>
    <name evidence="3" type="ORF">AVEN_229355_1</name>
</gene>
<dbReference type="Pfam" id="PF14529">
    <property type="entry name" value="Exo_endo_phos_2"/>
    <property type="match status" value="1"/>
</dbReference>
<evidence type="ECO:0000259" key="1">
    <source>
        <dbReference type="Pfam" id="PF00078"/>
    </source>
</evidence>
<name>A0A4Y2I283_ARAVE</name>
<dbReference type="SUPFAM" id="SSF56219">
    <property type="entry name" value="DNase I-like"/>
    <property type="match status" value="1"/>
</dbReference>
<dbReference type="EMBL" id="BGPR01002339">
    <property type="protein sequence ID" value="GBM71857.1"/>
    <property type="molecule type" value="Genomic_DNA"/>
</dbReference>
<evidence type="ECO:0000313" key="3">
    <source>
        <dbReference type="EMBL" id="GBM71857.1"/>
    </source>
</evidence>
<evidence type="ECO:0000259" key="2">
    <source>
        <dbReference type="Pfam" id="PF14529"/>
    </source>
</evidence>
<dbReference type="Proteomes" id="UP000499080">
    <property type="component" value="Unassembled WGS sequence"/>
</dbReference>
<dbReference type="Pfam" id="PF00078">
    <property type="entry name" value="RVT_1"/>
    <property type="match status" value="1"/>
</dbReference>
<keyword evidence="4" id="KW-1185">Reference proteome</keyword>